<evidence type="ECO:0008006" key="4">
    <source>
        <dbReference type="Google" id="ProtNLM"/>
    </source>
</evidence>
<name>A0A1H8UIS4_9RHOB</name>
<reference evidence="2 3" key="1">
    <citation type="submission" date="2016-10" db="EMBL/GenBank/DDBJ databases">
        <authorList>
            <person name="de Groot N.N."/>
        </authorList>
    </citation>
    <scope>NUCLEOTIDE SEQUENCE [LARGE SCALE GENOMIC DNA]</scope>
    <source>
        <strain evidence="2 3">DSM 27842</strain>
    </source>
</reference>
<sequence>MPEGVAIRQAMGPISVGVTSDVPVAVRIAGAPIRMRVLGIPGPQGAPGPKGDQGDQGAPGNIVLPTDVPINGGFF</sequence>
<evidence type="ECO:0000256" key="1">
    <source>
        <dbReference type="SAM" id="MobiDB-lite"/>
    </source>
</evidence>
<organism evidence="2 3">
    <name type="scientific">Salinihabitans flavidus</name>
    <dbReference type="NCBI Taxonomy" id="569882"/>
    <lineage>
        <taxon>Bacteria</taxon>
        <taxon>Pseudomonadati</taxon>
        <taxon>Pseudomonadota</taxon>
        <taxon>Alphaproteobacteria</taxon>
        <taxon>Rhodobacterales</taxon>
        <taxon>Roseobacteraceae</taxon>
        <taxon>Salinihabitans</taxon>
    </lineage>
</organism>
<dbReference type="AlphaFoldDB" id="A0A1H8UIS4"/>
<evidence type="ECO:0000313" key="3">
    <source>
        <dbReference type="Proteomes" id="UP000198893"/>
    </source>
</evidence>
<dbReference type="STRING" id="569882.SAMN04490248_12047"/>
<keyword evidence="3" id="KW-1185">Reference proteome</keyword>
<dbReference type="EMBL" id="FODS01000020">
    <property type="protein sequence ID" value="SEP03095.1"/>
    <property type="molecule type" value="Genomic_DNA"/>
</dbReference>
<gene>
    <name evidence="2" type="ORF">SAMN04490248_12047</name>
</gene>
<protein>
    <recommendedName>
        <fullName evidence="4">Collagen triple helix repeat-containing protein</fullName>
    </recommendedName>
</protein>
<evidence type="ECO:0000313" key="2">
    <source>
        <dbReference type="EMBL" id="SEP03095.1"/>
    </source>
</evidence>
<dbReference type="Proteomes" id="UP000198893">
    <property type="component" value="Unassembled WGS sequence"/>
</dbReference>
<proteinExistence type="predicted"/>
<feature type="region of interest" description="Disordered" evidence="1">
    <location>
        <begin position="40"/>
        <end position="75"/>
    </location>
</feature>
<dbReference type="OrthoDB" id="7873063at2"/>
<accession>A0A1H8UIS4</accession>